<accession>A0AA86UBX7</accession>
<gene>
    <name evidence="1" type="ORF">HINF_LOCUS23763</name>
    <name evidence="2" type="ORF">HINF_LOCUS64786</name>
</gene>
<reference evidence="1" key="1">
    <citation type="submission" date="2023-06" db="EMBL/GenBank/DDBJ databases">
        <authorList>
            <person name="Kurt Z."/>
        </authorList>
    </citation>
    <scope>NUCLEOTIDE SEQUENCE</scope>
</reference>
<keyword evidence="3" id="KW-1185">Reference proteome</keyword>
<evidence type="ECO:0000313" key="2">
    <source>
        <dbReference type="EMBL" id="CAL6089345.1"/>
    </source>
</evidence>
<evidence type="ECO:0000313" key="1">
    <source>
        <dbReference type="EMBL" id="CAI9936118.1"/>
    </source>
</evidence>
<reference evidence="2 3" key="2">
    <citation type="submission" date="2024-07" db="EMBL/GenBank/DDBJ databases">
        <authorList>
            <person name="Akdeniz Z."/>
        </authorList>
    </citation>
    <scope>NUCLEOTIDE SEQUENCE [LARGE SCALE GENOMIC DNA]</scope>
</reference>
<name>A0AA86UBX7_9EUKA</name>
<dbReference type="EMBL" id="CAXDID020000419">
    <property type="protein sequence ID" value="CAL6089345.1"/>
    <property type="molecule type" value="Genomic_DNA"/>
</dbReference>
<comment type="caution">
    <text evidence="1">The sequence shown here is derived from an EMBL/GenBank/DDBJ whole genome shotgun (WGS) entry which is preliminary data.</text>
</comment>
<sequence length="129" mass="14510">MQQLIKQLITECRITQTTVARFSIRQFQVIVRMSSIYSPPFWGGVYSIRAEKTASERPKALEWGITNGGICALLLRSESNCTDSGAVDVFVELRDSEQNRGANESEPEAVSCWLLKIYSKANLNSFNDE</sequence>
<organism evidence="1">
    <name type="scientific">Hexamita inflata</name>
    <dbReference type="NCBI Taxonomy" id="28002"/>
    <lineage>
        <taxon>Eukaryota</taxon>
        <taxon>Metamonada</taxon>
        <taxon>Diplomonadida</taxon>
        <taxon>Hexamitidae</taxon>
        <taxon>Hexamitinae</taxon>
        <taxon>Hexamita</taxon>
    </lineage>
</organism>
<proteinExistence type="predicted"/>
<protein>
    <submittedName>
        <fullName evidence="2">Hypothetical_protein</fullName>
    </submittedName>
</protein>
<evidence type="ECO:0000313" key="3">
    <source>
        <dbReference type="Proteomes" id="UP001642409"/>
    </source>
</evidence>
<dbReference type="Proteomes" id="UP001642409">
    <property type="component" value="Unassembled WGS sequence"/>
</dbReference>
<dbReference type="AlphaFoldDB" id="A0AA86UBX7"/>
<dbReference type="EMBL" id="CATOUU010000632">
    <property type="protein sequence ID" value="CAI9936118.1"/>
    <property type="molecule type" value="Genomic_DNA"/>
</dbReference>